<reference evidence="2" key="1">
    <citation type="journal article" date="2022" name="Mol. Ecol. Resour.">
        <title>The genomes of chicory, endive, great burdock and yacon provide insights into Asteraceae palaeo-polyploidization history and plant inulin production.</title>
        <authorList>
            <person name="Fan W."/>
            <person name="Wang S."/>
            <person name="Wang H."/>
            <person name="Wang A."/>
            <person name="Jiang F."/>
            <person name="Liu H."/>
            <person name="Zhao H."/>
            <person name="Xu D."/>
            <person name="Zhang Y."/>
        </authorList>
    </citation>
    <scope>NUCLEOTIDE SEQUENCE [LARGE SCALE GENOMIC DNA]</scope>
    <source>
        <strain evidence="2">cv. Niubang</strain>
    </source>
</reference>
<accession>A0ACB9CI87</accession>
<comment type="caution">
    <text evidence="1">The sequence shown here is derived from an EMBL/GenBank/DDBJ whole genome shotgun (WGS) entry which is preliminary data.</text>
</comment>
<proteinExistence type="predicted"/>
<dbReference type="Proteomes" id="UP001055879">
    <property type="component" value="Linkage Group LG04"/>
</dbReference>
<dbReference type="EMBL" id="CM042050">
    <property type="protein sequence ID" value="KAI3733987.1"/>
    <property type="molecule type" value="Genomic_DNA"/>
</dbReference>
<keyword evidence="2" id="KW-1185">Reference proteome</keyword>
<evidence type="ECO:0000313" key="1">
    <source>
        <dbReference type="EMBL" id="KAI3733987.1"/>
    </source>
</evidence>
<reference evidence="1 2" key="2">
    <citation type="journal article" date="2022" name="Mol. Ecol. Resour.">
        <title>The genomes of chicory, endive, great burdock and yacon provide insights into Asteraceae paleo-polyploidization history and plant inulin production.</title>
        <authorList>
            <person name="Fan W."/>
            <person name="Wang S."/>
            <person name="Wang H."/>
            <person name="Wang A."/>
            <person name="Jiang F."/>
            <person name="Liu H."/>
            <person name="Zhao H."/>
            <person name="Xu D."/>
            <person name="Zhang Y."/>
        </authorList>
    </citation>
    <scope>NUCLEOTIDE SEQUENCE [LARGE SCALE GENOMIC DNA]</scope>
    <source>
        <strain evidence="2">cv. Niubang</strain>
    </source>
</reference>
<protein>
    <submittedName>
        <fullName evidence="1">Uncharacterized protein</fullName>
    </submittedName>
</protein>
<organism evidence="1 2">
    <name type="scientific">Arctium lappa</name>
    <name type="common">Greater burdock</name>
    <name type="synonym">Lappa major</name>
    <dbReference type="NCBI Taxonomy" id="4217"/>
    <lineage>
        <taxon>Eukaryota</taxon>
        <taxon>Viridiplantae</taxon>
        <taxon>Streptophyta</taxon>
        <taxon>Embryophyta</taxon>
        <taxon>Tracheophyta</taxon>
        <taxon>Spermatophyta</taxon>
        <taxon>Magnoliopsida</taxon>
        <taxon>eudicotyledons</taxon>
        <taxon>Gunneridae</taxon>
        <taxon>Pentapetalae</taxon>
        <taxon>asterids</taxon>
        <taxon>campanulids</taxon>
        <taxon>Asterales</taxon>
        <taxon>Asteraceae</taxon>
        <taxon>Carduoideae</taxon>
        <taxon>Cardueae</taxon>
        <taxon>Arctiinae</taxon>
        <taxon>Arctium</taxon>
    </lineage>
</organism>
<evidence type="ECO:0000313" key="2">
    <source>
        <dbReference type="Proteomes" id="UP001055879"/>
    </source>
</evidence>
<sequence length="160" mass="18714">MLYRLIMIEIWFFVCLHKILFSVLPFFVFSLLFVSNDDFKFVFPRIYQCSEATRQCFRCLMALWRSGLALMKFRVYYLSLKISVLEFVSLLLALKVVIFSTTLFHLIHGLVTLDDHAWRRVCWSFEVKVHSGTVSLLLQLFFIRLLARKGLISGVSSLSA</sequence>
<gene>
    <name evidence="1" type="ORF">L6452_13446</name>
</gene>
<name>A0ACB9CI87_ARCLA</name>